<keyword evidence="3" id="KW-1003">Cell membrane</keyword>
<evidence type="ECO:0000256" key="1">
    <source>
        <dbReference type="ARBA" id="ARBA00004651"/>
    </source>
</evidence>
<keyword evidence="4 7" id="KW-0812">Transmembrane</keyword>
<keyword evidence="10" id="KW-1185">Reference proteome</keyword>
<dbReference type="CDD" id="cd17325">
    <property type="entry name" value="MFS_MdtG_SLC18_like"/>
    <property type="match status" value="1"/>
</dbReference>
<feature type="transmembrane region" description="Helical" evidence="7">
    <location>
        <begin position="82"/>
        <end position="115"/>
    </location>
</feature>
<dbReference type="SUPFAM" id="SSF103473">
    <property type="entry name" value="MFS general substrate transporter"/>
    <property type="match status" value="1"/>
</dbReference>
<protein>
    <submittedName>
        <fullName evidence="9">Putative MFS family arabinose efflux permease</fullName>
    </submittedName>
</protein>
<dbReference type="GO" id="GO:0005886">
    <property type="term" value="C:plasma membrane"/>
    <property type="evidence" value="ECO:0007669"/>
    <property type="project" value="UniProtKB-SubCell"/>
</dbReference>
<dbReference type="PROSITE" id="PS00216">
    <property type="entry name" value="SUGAR_TRANSPORT_1"/>
    <property type="match status" value="1"/>
</dbReference>
<evidence type="ECO:0000256" key="4">
    <source>
        <dbReference type="ARBA" id="ARBA00022692"/>
    </source>
</evidence>
<evidence type="ECO:0000256" key="6">
    <source>
        <dbReference type="ARBA" id="ARBA00023136"/>
    </source>
</evidence>
<feature type="transmembrane region" description="Helical" evidence="7">
    <location>
        <begin position="205"/>
        <end position="225"/>
    </location>
</feature>
<name>A0A495JCA2_9ACTN</name>
<feature type="transmembrane region" description="Helical" evidence="7">
    <location>
        <begin position="17"/>
        <end position="39"/>
    </location>
</feature>
<feature type="transmembrane region" description="Helical" evidence="7">
    <location>
        <begin position="46"/>
        <end position="70"/>
    </location>
</feature>
<sequence>MAVTIGSLGPTVYLPSAIYSLGQGAVAPVVVLSGTALGASAGTASVLVGLIGVGQIVGAVPAGALIARIGERPAMVWSSALVVPALLGCVFATSVWMLGFAVAAVGLVGAVWGVARQTYVTEVVPYALRARALSTLGGASRIGAFVGPFVGAAAMTVLGTDGGYWVHAVAAAVAATVLVLLPGLPVDRTAGTGTVPARVGTLAVIRDNLAVLRTLGLGVLLVGALRAARQTVVPLWGAHLDLHPATLSLIFGLSGAVDMLLFYPSGKVMDRWGRRVVAVPSMFLLGLAHALLPLATTVVGLAGVAMLMGLGNGLSSGLVMTLGADVSPVSGRAQFLGAWRLCADLGTGAGPLLIAAVLTVGSLTVAVLSMAGVGAAAVAVLYRWIPRPPTAG</sequence>
<evidence type="ECO:0000313" key="10">
    <source>
        <dbReference type="Proteomes" id="UP000277671"/>
    </source>
</evidence>
<evidence type="ECO:0000256" key="2">
    <source>
        <dbReference type="ARBA" id="ARBA00022448"/>
    </source>
</evidence>
<evidence type="ECO:0000256" key="5">
    <source>
        <dbReference type="ARBA" id="ARBA00022989"/>
    </source>
</evidence>
<dbReference type="EMBL" id="RBKT01000001">
    <property type="protein sequence ID" value="RKR86138.1"/>
    <property type="molecule type" value="Genomic_DNA"/>
</dbReference>
<dbReference type="PANTHER" id="PTHR23517:SF3">
    <property type="entry name" value="INTEGRAL MEMBRANE TRANSPORT PROTEIN"/>
    <property type="match status" value="1"/>
</dbReference>
<feature type="transmembrane region" description="Helical" evidence="7">
    <location>
        <begin position="136"/>
        <end position="158"/>
    </location>
</feature>
<comment type="subcellular location">
    <subcellularLocation>
        <location evidence="1">Cell membrane</location>
        <topology evidence="1">Multi-pass membrane protein</topology>
    </subcellularLocation>
</comment>
<dbReference type="AlphaFoldDB" id="A0A495JCA2"/>
<dbReference type="GO" id="GO:0022857">
    <property type="term" value="F:transmembrane transporter activity"/>
    <property type="evidence" value="ECO:0007669"/>
    <property type="project" value="InterPro"/>
</dbReference>
<dbReference type="OrthoDB" id="3285241at2"/>
<keyword evidence="6 7" id="KW-0472">Membrane</keyword>
<dbReference type="Pfam" id="PF07690">
    <property type="entry name" value="MFS_1"/>
    <property type="match status" value="2"/>
</dbReference>
<gene>
    <name evidence="9" type="ORF">BDK92_0360</name>
</gene>
<dbReference type="InterPro" id="IPR036259">
    <property type="entry name" value="MFS_trans_sf"/>
</dbReference>
<accession>A0A495JCA2</accession>
<dbReference type="Gene3D" id="1.20.1250.20">
    <property type="entry name" value="MFS general substrate transporter like domains"/>
    <property type="match status" value="2"/>
</dbReference>
<feature type="transmembrane region" description="Helical" evidence="7">
    <location>
        <begin position="353"/>
        <end position="382"/>
    </location>
</feature>
<feature type="transmembrane region" description="Helical" evidence="7">
    <location>
        <begin position="245"/>
        <end position="263"/>
    </location>
</feature>
<feature type="domain" description="Major facilitator superfamily (MFS) profile" evidence="8">
    <location>
        <begin position="1"/>
        <end position="389"/>
    </location>
</feature>
<evidence type="ECO:0000256" key="7">
    <source>
        <dbReference type="SAM" id="Phobius"/>
    </source>
</evidence>
<feature type="transmembrane region" description="Helical" evidence="7">
    <location>
        <begin position="164"/>
        <end position="184"/>
    </location>
</feature>
<feature type="transmembrane region" description="Helical" evidence="7">
    <location>
        <begin position="283"/>
        <end position="310"/>
    </location>
</feature>
<keyword evidence="2" id="KW-0813">Transport</keyword>
<dbReference type="InterPro" id="IPR050171">
    <property type="entry name" value="MFS_Transporters"/>
</dbReference>
<evidence type="ECO:0000259" key="8">
    <source>
        <dbReference type="PROSITE" id="PS50850"/>
    </source>
</evidence>
<reference evidence="9 10" key="1">
    <citation type="submission" date="2018-10" db="EMBL/GenBank/DDBJ databases">
        <title>Sequencing the genomes of 1000 actinobacteria strains.</title>
        <authorList>
            <person name="Klenk H.-P."/>
        </authorList>
    </citation>
    <scope>NUCLEOTIDE SEQUENCE [LARGE SCALE GENOMIC DNA]</scope>
    <source>
        <strain evidence="9 10">DSM 45175</strain>
    </source>
</reference>
<proteinExistence type="predicted"/>
<evidence type="ECO:0000313" key="9">
    <source>
        <dbReference type="EMBL" id="RKR86138.1"/>
    </source>
</evidence>
<dbReference type="PANTHER" id="PTHR23517">
    <property type="entry name" value="RESISTANCE PROTEIN MDTM, PUTATIVE-RELATED-RELATED"/>
    <property type="match status" value="1"/>
</dbReference>
<dbReference type="InterPro" id="IPR011701">
    <property type="entry name" value="MFS"/>
</dbReference>
<organism evidence="9 10">
    <name type="scientific">Micromonospora pisi</name>
    <dbReference type="NCBI Taxonomy" id="589240"/>
    <lineage>
        <taxon>Bacteria</taxon>
        <taxon>Bacillati</taxon>
        <taxon>Actinomycetota</taxon>
        <taxon>Actinomycetes</taxon>
        <taxon>Micromonosporales</taxon>
        <taxon>Micromonosporaceae</taxon>
        <taxon>Micromonospora</taxon>
    </lineage>
</organism>
<evidence type="ECO:0000256" key="3">
    <source>
        <dbReference type="ARBA" id="ARBA00022475"/>
    </source>
</evidence>
<dbReference type="PROSITE" id="PS50850">
    <property type="entry name" value="MFS"/>
    <property type="match status" value="1"/>
</dbReference>
<dbReference type="InterPro" id="IPR020846">
    <property type="entry name" value="MFS_dom"/>
</dbReference>
<keyword evidence="5 7" id="KW-1133">Transmembrane helix</keyword>
<comment type="caution">
    <text evidence="9">The sequence shown here is derived from an EMBL/GenBank/DDBJ whole genome shotgun (WGS) entry which is preliminary data.</text>
</comment>
<dbReference type="InterPro" id="IPR005829">
    <property type="entry name" value="Sugar_transporter_CS"/>
</dbReference>
<dbReference type="Proteomes" id="UP000277671">
    <property type="component" value="Unassembled WGS sequence"/>
</dbReference>